<dbReference type="NCBIfam" id="TIGR04272">
    <property type="entry name" value="cxxc_cxxc_Mbark"/>
    <property type="match status" value="1"/>
</dbReference>
<dbReference type="EMBL" id="DVHF01000112">
    <property type="protein sequence ID" value="HIR57887.1"/>
    <property type="molecule type" value="Genomic_DNA"/>
</dbReference>
<organism evidence="3 4">
    <name type="scientific">Candidatus Gallacutalibacter pullicola</name>
    <dbReference type="NCBI Taxonomy" id="2840830"/>
    <lineage>
        <taxon>Bacteria</taxon>
        <taxon>Bacillati</taxon>
        <taxon>Bacillota</taxon>
        <taxon>Clostridia</taxon>
        <taxon>Eubacteriales</taxon>
        <taxon>Candidatus Gallacutalibacter</taxon>
    </lineage>
</organism>
<sequence>MYEDKTLVCKECGAEFVFTAGEQEFYAEKGFTNEPQRCKKCRDARKSASREMFDAVCADCGKPCKVPFQPSNDRPVYCSECFAKRK</sequence>
<gene>
    <name evidence="3" type="ORF">IAA54_09465</name>
</gene>
<dbReference type="Proteomes" id="UP000886785">
    <property type="component" value="Unassembled WGS sequence"/>
</dbReference>
<reference evidence="3" key="1">
    <citation type="submission" date="2020-10" db="EMBL/GenBank/DDBJ databases">
        <authorList>
            <person name="Gilroy R."/>
        </authorList>
    </citation>
    <scope>NUCLEOTIDE SEQUENCE</scope>
    <source>
        <strain evidence="3">ChiSjej1B19-7085</strain>
    </source>
</reference>
<feature type="domain" description="Probable zinc-binding" evidence="1">
    <location>
        <begin position="3"/>
        <end position="48"/>
    </location>
</feature>
<evidence type="ECO:0000313" key="3">
    <source>
        <dbReference type="EMBL" id="HIR57887.1"/>
    </source>
</evidence>
<evidence type="ECO:0000259" key="1">
    <source>
        <dbReference type="Pfam" id="PF13451"/>
    </source>
</evidence>
<evidence type="ECO:0000313" key="4">
    <source>
        <dbReference type="Proteomes" id="UP000886785"/>
    </source>
</evidence>
<proteinExistence type="predicted"/>
<dbReference type="InterPro" id="IPR026363">
    <property type="entry name" value="CxxC-x17-CxxC_dom"/>
</dbReference>
<accession>A0A9D1DS26</accession>
<reference evidence="3" key="2">
    <citation type="journal article" date="2021" name="PeerJ">
        <title>Extensive microbial diversity within the chicken gut microbiome revealed by metagenomics and culture.</title>
        <authorList>
            <person name="Gilroy R."/>
            <person name="Ravi A."/>
            <person name="Getino M."/>
            <person name="Pursley I."/>
            <person name="Horton D.L."/>
            <person name="Alikhan N.F."/>
            <person name="Baker D."/>
            <person name="Gharbi K."/>
            <person name="Hall N."/>
            <person name="Watson M."/>
            <person name="Adriaenssens E.M."/>
            <person name="Foster-Nyarko E."/>
            <person name="Jarju S."/>
            <person name="Secka A."/>
            <person name="Antonio M."/>
            <person name="Oren A."/>
            <person name="Chaudhuri R.R."/>
            <person name="La Ragione R."/>
            <person name="Hildebrand F."/>
            <person name="Pallen M.J."/>
        </authorList>
    </citation>
    <scope>NUCLEOTIDE SEQUENCE</scope>
    <source>
        <strain evidence="3">ChiSjej1B19-7085</strain>
    </source>
</reference>
<dbReference type="Pfam" id="PF23477">
    <property type="entry name" value="zf_Tbcl_2"/>
    <property type="match status" value="1"/>
</dbReference>
<comment type="caution">
    <text evidence="3">The sequence shown here is derived from an EMBL/GenBank/DDBJ whole genome shotgun (WGS) entry which is preliminary data.</text>
</comment>
<protein>
    <submittedName>
        <fullName evidence="3">Zinc-ribbon domain containing protein</fullName>
    </submittedName>
</protein>
<dbReference type="InterPro" id="IPR025306">
    <property type="entry name" value="Zn-bnd_dom_prob"/>
</dbReference>
<name>A0A9D1DS26_9FIRM</name>
<dbReference type="Pfam" id="PF13451">
    <property type="entry name" value="zf_Tbcl"/>
    <property type="match status" value="1"/>
</dbReference>
<feature type="domain" description="CxxC-x17-CxxC" evidence="2">
    <location>
        <begin position="50"/>
        <end position="86"/>
    </location>
</feature>
<dbReference type="AlphaFoldDB" id="A0A9D1DS26"/>
<evidence type="ECO:0000259" key="2">
    <source>
        <dbReference type="Pfam" id="PF23477"/>
    </source>
</evidence>